<protein>
    <submittedName>
        <fullName evidence="1">Uncharacterized protein</fullName>
    </submittedName>
</protein>
<dbReference type="EMBL" id="GGEC01064995">
    <property type="protein sequence ID" value="MBX45479.1"/>
    <property type="molecule type" value="Transcribed_RNA"/>
</dbReference>
<sequence length="53" mass="6249">MLNNLTLFYCHCILLYTLRMKHVTSWVTVSNRKTDQRIHVFDVNVNQVASLIV</sequence>
<dbReference type="AlphaFoldDB" id="A0A2P2NSK3"/>
<accession>A0A2P2NSK3</accession>
<reference evidence="1" key="1">
    <citation type="submission" date="2018-02" db="EMBL/GenBank/DDBJ databases">
        <title>Rhizophora mucronata_Transcriptome.</title>
        <authorList>
            <person name="Meera S.P."/>
            <person name="Sreeshan A."/>
            <person name="Augustine A."/>
        </authorList>
    </citation>
    <scope>NUCLEOTIDE SEQUENCE</scope>
    <source>
        <tissue evidence="1">Leaf</tissue>
    </source>
</reference>
<name>A0A2P2NSK3_RHIMU</name>
<evidence type="ECO:0000313" key="1">
    <source>
        <dbReference type="EMBL" id="MBX45479.1"/>
    </source>
</evidence>
<organism evidence="1">
    <name type="scientific">Rhizophora mucronata</name>
    <name type="common">Asiatic mangrove</name>
    <dbReference type="NCBI Taxonomy" id="61149"/>
    <lineage>
        <taxon>Eukaryota</taxon>
        <taxon>Viridiplantae</taxon>
        <taxon>Streptophyta</taxon>
        <taxon>Embryophyta</taxon>
        <taxon>Tracheophyta</taxon>
        <taxon>Spermatophyta</taxon>
        <taxon>Magnoliopsida</taxon>
        <taxon>eudicotyledons</taxon>
        <taxon>Gunneridae</taxon>
        <taxon>Pentapetalae</taxon>
        <taxon>rosids</taxon>
        <taxon>fabids</taxon>
        <taxon>Malpighiales</taxon>
        <taxon>Rhizophoraceae</taxon>
        <taxon>Rhizophora</taxon>
    </lineage>
</organism>
<proteinExistence type="predicted"/>